<dbReference type="Pfam" id="PF04539">
    <property type="entry name" value="Sigma70_r3"/>
    <property type="match status" value="1"/>
</dbReference>
<dbReference type="InterPro" id="IPR014284">
    <property type="entry name" value="RNA_pol_sigma-70_dom"/>
</dbReference>
<dbReference type="Gene3D" id="1.10.10.10">
    <property type="entry name" value="Winged helix-like DNA-binding domain superfamily/Winged helix DNA-binding domain"/>
    <property type="match status" value="2"/>
</dbReference>
<feature type="domain" description="RNA polymerase sigma-70 region 2" evidence="9">
    <location>
        <begin position="218"/>
        <end position="288"/>
    </location>
</feature>
<dbReference type="SUPFAM" id="SSF88946">
    <property type="entry name" value="Sigma2 domain of RNA polymerase sigma factors"/>
    <property type="match status" value="1"/>
</dbReference>
<protein>
    <submittedName>
        <fullName evidence="10">DNA-DIRECTED RNA POLYMERASE SIGMA FACTOR (SIGMA-A)</fullName>
    </submittedName>
</protein>
<dbReference type="PANTHER" id="PTHR30603">
    <property type="entry name" value="RNA POLYMERASE SIGMA FACTOR RPO"/>
    <property type="match status" value="1"/>
</dbReference>
<dbReference type="SUPFAM" id="SSF88659">
    <property type="entry name" value="Sigma3 and sigma4 domains of RNA polymerase sigma factors"/>
    <property type="match status" value="2"/>
</dbReference>
<feature type="domain" description="RNA polymerase sigma-70 region 3" evidence="8">
    <location>
        <begin position="297"/>
        <end position="375"/>
    </location>
</feature>
<evidence type="ECO:0000259" key="7">
    <source>
        <dbReference type="Pfam" id="PF00140"/>
    </source>
</evidence>
<dbReference type="EMBL" id="AL445564">
    <property type="protein sequence ID" value="CAC13627.1"/>
    <property type="molecule type" value="Genomic_DNA"/>
</dbReference>
<organism evidence="11">
    <name type="scientific">Mycoplasmopsis pulmonis (strain UAB CTIP)</name>
    <name type="common">Mycoplasma pulmonis</name>
    <dbReference type="NCBI Taxonomy" id="272635"/>
    <lineage>
        <taxon>Bacteria</taxon>
        <taxon>Bacillati</taxon>
        <taxon>Mycoplasmatota</taxon>
        <taxon>Mycoplasmoidales</taxon>
        <taxon>Metamycoplasmataceae</taxon>
        <taxon>Mycoplasmopsis</taxon>
    </lineage>
</organism>
<dbReference type="eggNOG" id="COG0568">
    <property type="taxonomic scope" value="Bacteria"/>
</dbReference>
<keyword evidence="3" id="KW-0805">Transcription regulation</keyword>
<dbReference type="PRINTS" id="PR00046">
    <property type="entry name" value="SIGMA70FCT"/>
</dbReference>
<dbReference type="InterPro" id="IPR007624">
    <property type="entry name" value="RNA_pol_sigma70_r3"/>
</dbReference>
<dbReference type="GO" id="GO:0016987">
    <property type="term" value="F:sigma factor activity"/>
    <property type="evidence" value="ECO:0007669"/>
    <property type="project" value="UniProtKB-KW"/>
</dbReference>
<dbReference type="NCBIfam" id="NF004565">
    <property type="entry name" value="PRK05901.2-3"/>
    <property type="match status" value="1"/>
</dbReference>
<keyword evidence="2" id="KW-0963">Cytoplasm</keyword>
<evidence type="ECO:0000259" key="8">
    <source>
        <dbReference type="Pfam" id="PF04539"/>
    </source>
</evidence>
<dbReference type="GO" id="GO:0006352">
    <property type="term" value="P:DNA-templated transcription initiation"/>
    <property type="evidence" value="ECO:0007669"/>
    <property type="project" value="InterPro"/>
</dbReference>
<keyword evidence="4" id="KW-0731">Sigma factor</keyword>
<dbReference type="Pfam" id="PF00140">
    <property type="entry name" value="Sigma70_r1_2"/>
    <property type="match status" value="1"/>
</dbReference>
<accession>Q98QB2</accession>
<dbReference type="NCBIfam" id="TIGR02937">
    <property type="entry name" value="sigma70-ECF"/>
    <property type="match status" value="1"/>
</dbReference>
<dbReference type="InterPro" id="IPR036388">
    <property type="entry name" value="WH-like_DNA-bd_sf"/>
</dbReference>
<dbReference type="NCBIfam" id="TIGR02393">
    <property type="entry name" value="RpoD_Cterm"/>
    <property type="match status" value="1"/>
</dbReference>
<dbReference type="InterPro" id="IPR007627">
    <property type="entry name" value="RNA_pol_sigma70_r2"/>
</dbReference>
<comment type="similarity">
    <text evidence="1">Belongs to the sigma-70 factor family.</text>
</comment>
<gene>
    <name evidence="10" type="ordered locus">MYPU_4540</name>
</gene>
<dbReference type="GO" id="GO:0003677">
    <property type="term" value="F:DNA binding"/>
    <property type="evidence" value="ECO:0007669"/>
    <property type="project" value="UniProtKB-KW"/>
</dbReference>
<feature type="domain" description="RNA polymerase sigma-70 region 1.2" evidence="7">
    <location>
        <begin position="176"/>
        <end position="208"/>
    </location>
</feature>
<reference evidence="10 11" key="1">
    <citation type="journal article" date="2001" name="Nucleic Acids Res.">
        <title>The complete genome sequence of the murine respiratory pathogen Mycoplasma pulmonis.</title>
        <authorList>
            <person name="Chambaud I."/>
            <person name="Heilig R."/>
            <person name="Ferris S."/>
            <person name="Barbe V."/>
            <person name="Samson D."/>
            <person name="Galisson F."/>
            <person name="Moszer I."/>
            <person name="Dybvig K."/>
            <person name="Wroblewski H."/>
            <person name="Viari A."/>
            <person name="Rocha E.P.C."/>
            <person name="Blanchard A."/>
        </authorList>
    </citation>
    <scope>NUCLEOTIDE SEQUENCE [LARGE SCALE GENOMIC DNA]</scope>
    <source>
        <strain evidence="10 11">UAB CTIP</strain>
    </source>
</reference>
<evidence type="ECO:0000313" key="10">
    <source>
        <dbReference type="EMBL" id="CAC13627.1"/>
    </source>
</evidence>
<evidence type="ECO:0000256" key="1">
    <source>
        <dbReference type="ARBA" id="ARBA00007788"/>
    </source>
</evidence>
<evidence type="ECO:0000256" key="2">
    <source>
        <dbReference type="ARBA" id="ARBA00022490"/>
    </source>
</evidence>
<dbReference type="InterPro" id="IPR013324">
    <property type="entry name" value="RNA_pol_sigma_r3/r4-like"/>
</dbReference>
<dbReference type="AlphaFoldDB" id="Q98QB2"/>
<evidence type="ECO:0000256" key="6">
    <source>
        <dbReference type="ARBA" id="ARBA00023163"/>
    </source>
</evidence>
<dbReference type="Proteomes" id="UP000000528">
    <property type="component" value="Chromosome"/>
</dbReference>
<name>Q98QB2_MYCPU</name>
<dbReference type="KEGG" id="mpu:MYPU_4540"/>
<dbReference type="BioCyc" id="MPUL272635:G1GT6-458-MONOMER"/>
<evidence type="ECO:0000256" key="5">
    <source>
        <dbReference type="ARBA" id="ARBA00023125"/>
    </source>
</evidence>
<dbReference type="PIR" id="F90568">
    <property type="entry name" value="F90568"/>
</dbReference>
<dbReference type="STRING" id="272635.gene:17577055"/>
<dbReference type="InterPro" id="IPR050239">
    <property type="entry name" value="Sigma-70_RNA_pol_init_factors"/>
</dbReference>
<dbReference type="PANTHER" id="PTHR30603:SF60">
    <property type="entry name" value="RNA POLYMERASE SIGMA FACTOR RPOD"/>
    <property type="match status" value="1"/>
</dbReference>
<dbReference type="InterPro" id="IPR012760">
    <property type="entry name" value="RNA_pol_sigma_RpoD_C"/>
</dbReference>
<dbReference type="Pfam" id="PF04542">
    <property type="entry name" value="Sigma70_r2"/>
    <property type="match status" value="1"/>
</dbReference>
<evidence type="ECO:0000256" key="3">
    <source>
        <dbReference type="ARBA" id="ARBA00023015"/>
    </source>
</evidence>
<dbReference type="HOGENOM" id="CLU_014793_10_1_14"/>
<dbReference type="InterPro" id="IPR009042">
    <property type="entry name" value="RNA_pol_sigma70_r1_2"/>
</dbReference>
<keyword evidence="6" id="KW-0804">Transcription</keyword>
<keyword evidence="11" id="KW-1185">Reference proteome</keyword>
<proteinExistence type="inferred from homology"/>
<dbReference type="Gene3D" id="1.10.601.10">
    <property type="entry name" value="RNA Polymerase Primary Sigma Factor"/>
    <property type="match status" value="1"/>
</dbReference>
<dbReference type="GO" id="GO:0000428">
    <property type="term" value="C:DNA-directed RNA polymerase complex"/>
    <property type="evidence" value="ECO:0007669"/>
    <property type="project" value="UniProtKB-KW"/>
</dbReference>
<keyword evidence="10" id="KW-0240">DNA-directed RNA polymerase</keyword>
<keyword evidence="5" id="KW-0238">DNA-binding</keyword>
<evidence type="ECO:0000313" key="11">
    <source>
        <dbReference type="Proteomes" id="UP000000528"/>
    </source>
</evidence>
<dbReference type="InterPro" id="IPR000943">
    <property type="entry name" value="RNA_pol_sigma70"/>
</dbReference>
<dbReference type="InterPro" id="IPR013325">
    <property type="entry name" value="RNA_pol_sigma_r2"/>
</dbReference>
<sequence length="461" mass="53605">MKKNKKSWKEWFCKEGVKMTKNSSSSYNQIINDISKIMKKRKVKTLSQSEIFELLDSEGLFIDEDSSDEFLDVLKEKKILLDEVDPDDLVEVSGDTIENELDDEVDIKKLKSIKKEMLNDDLFNDDDLNDDGDEDFESNIFDDDEIKEYSSKSLQDKNISKLSGEKLKSKLIETNDIVKWYMRWIGKYGTLLTAAEEKQLAIDMKKGGLKGKIAKDKLINRNLRLVINNAKKYKNRGLSFIDLISEGNAGIIKAVQKFDESKGFKFSTYATWWIRQSITRAVADQARTIRIPVHMVETINKIIKIERELQQELGVNPTDEQIAERYGNDYDAKKVRYIRKMNIDPISLDKTVGKENDSFFSDFVKDESVISPIDHAAKEDLNEHLLELLNEQLTEEERVLIMKRYGIGEDENGVPYQVHTFDQLATEKNTSKEKIRQWENKILRRLKATKKRKILKEYLVK</sequence>
<evidence type="ECO:0000259" key="9">
    <source>
        <dbReference type="Pfam" id="PF04542"/>
    </source>
</evidence>
<evidence type="ECO:0000256" key="4">
    <source>
        <dbReference type="ARBA" id="ARBA00023082"/>
    </source>
</evidence>